<evidence type="ECO:0000259" key="2">
    <source>
        <dbReference type="PROSITE" id="PS51910"/>
    </source>
</evidence>
<protein>
    <submittedName>
        <fullName evidence="3">Glycoside hydrolase family 18 protein</fullName>
    </submittedName>
</protein>
<dbReference type="GO" id="GO:0016787">
    <property type="term" value="F:hydrolase activity"/>
    <property type="evidence" value="ECO:0007669"/>
    <property type="project" value="UniProtKB-KW"/>
</dbReference>
<feature type="chain" id="PRO_5041968669" evidence="1">
    <location>
        <begin position="24"/>
        <end position="324"/>
    </location>
</feature>
<sequence>MVHLRFGMTTALAAFSLFGSTMAVPLIDKLRSLSPGARDLLKKSVPGAPRFVVYSDAWVNGLPPVSDIQGFNVFALSFWRISGVTDMALQWQQFTSSQRAGYLSEYNGAGIQIIVSAFGDTEKPTTWNTDPIVVANNLASWVLQYWVNGVDIDYEDLDAFNNGHGAGEQWLITLTQQLRKSLPQGEFILSHAPVAPWFSPNIWGGGGYLHVHQTVGNLIDWYNIQFYNQGTSEYTTCQGLLVESSSQWPQTALYQIAANGVDHNKLVIGKPGRSEDVTNGYVTVWKLHYCVQLAHATGWDAGVMAWEYPYTPTWWIETVRGGVI</sequence>
<evidence type="ECO:0000256" key="1">
    <source>
        <dbReference type="SAM" id="SignalP"/>
    </source>
</evidence>
<dbReference type="CDD" id="cd00598">
    <property type="entry name" value="GH18_chitinase-like"/>
    <property type="match status" value="1"/>
</dbReference>
<gene>
    <name evidence="3" type="ORF">L210DRAFT_942313</name>
</gene>
<keyword evidence="4" id="KW-1185">Reference proteome</keyword>
<reference evidence="3" key="1">
    <citation type="submission" date="2019-10" db="EMBL/GenBank/DDBJ databases">
        <authorList>
            <consortium name="DOE Joint Genome Institute"/>
            <person name="Kuo A."/>
            <person name="Miyauchi S."/>
            <person name="Kiss E."/>
            <person name="Drula E."/>
            <person name="Kohler A."/>
            <person name="Sanchez-Garcia M."/>
            <person name="Andreopoulos B."/>
            <person name="Barry K.W."/>
            <person name="Bonito G."/>
            <person name="Buee M."/>
            <person name="Carver A."/>
            <person name="Chen C."/>
            <person name="Cichocki N."/>
            <person name="Clum A."/>
            <person name="Culley D."/>
            <person name="Crous P.W."/>
            <person name="Fauchery L."/>
            <person name="Girlanda M."/>
            <person name="Hayes R."/>
            <person name="Keri Z."/>
            <person name="LaButti K."/>
            <person name="Lipzen A."/>
            <person name="Lombard V."/>
            <person name="Magnuson J."/>
            <person name="Maillard F."/>
            <person name="Morin E."/>
            <person name="Murat C."/>
            <person name="Nolan M."/>
            <person name="Ohm R."/>
            <person name="Pangilinan J."/>
            <person name="Pereira M."/>
            <person name="Perotto S."/>
            <person name="Peter M."/>
            <person name="Riley R."/>
            <person name="Sitrit Y."/>
            <person name="Stielow B."/>
            <person name="Szollosi G."/>
            <person name="Zifcakova L."/>
            <person name="Stursova M."/>
            <person name="Spatafora J.W."/>
            <person name="Tedersoo L."/>
            <person name="Vaario L.-M."/>
            <person name="Yamada A."/>
            <person name="Yan M."/>
            <person name="Wang P."/>
            <person name="Xu J."/>
            <person name="Bruns T."/>
            <person name="Baldrian P."/>
            <person name="Vilgalys R."/>
            <person name="Henrissat B."/>
            <person name="Grigoriev I.V."/>
            <person name="Hibbett D."/>
            <person name="Nagy L.G."/>
            <person name="Martin F.M."/>
        </authorList>
    </citation>
    <scope>NUCLEOTIDE SEQUENCE</scope>
    <source>
        <strain evidence="3">BED1</strain>
    </source>
</reference>
<reference evidence="3" key="2">
    <citation type="journal article" date="2020" name="Nat. Commun.">
        <title>Large-scale genome sequencing of mycorrhizal fungi provides insights into the early evolution of symbiotic traits.</title>
        <authorList>
            <person name="Miyauchi S."/>
            <person name="Kiss E."/>
            <person name="Kuo A."/>
            <person name="Drula E."/>
            <person name="Kohler A."/>
            <person name="Sanchez-Garcia M."/>
            <person name="Morin E."/>
            <person name="Andreopoulos B."/>
            <person name="Barry K.W."/>
            <person name="Bonito G."/>
            <person name="Buee M."/>
            <person name="Carver A."/>
            <person name="Chen C."/>
            <person name="Cichocki N."/>
            <person name="Clum A."/>
            <person name="Culley D."/>
            <person name="Crous P.W."/>
            <person name="Fauchery L."/>
            <person name="Girlanda M."/>
            <person name="Hayes R.D."/>
            <person name="Keri Z."/>
            <person name="LaButti K."/>
            <person name="Lipzen A."/>
            <person name="Lombard V."/>
            <person name="Magnuson J."/>
            <person name="Maillard F."/>
            <person name="Murat C."/>
            <person name="Nolan M."/>
            <person name="Ohm R.A."/>
            <person name="Pangilinan J."/>
            <person name="Pereira M.F."/>
            <person name="Perotto S."/>
            <person name="Peter M."/>
            <person name="Pfister S."/>
            <person name="Riley R."/>
            <person name="Sitrit Y."/>
            <person name="Stielow J.B."/>
            <person name="Szollosi G."/>
            <person name="Zifcakova L."/>
            <person name="Stursova M."/>
            <person name="Spatafora J.W."/>
            <person name="Tedersoo L."/>
            <person name="Vaario L.M."/>
            <person name="Yamada A."/>
            <person name="Yan M."/>
            <person name="Wang P."/>
            <person name="Xu J."/>
            <person name="Bruns T."/>
            <person name="Baldrian P."/>
            <person name="Vilgalys R."/>
            <person name="Dunand C."/>
            <person name="Henrissat B."/>
            <person name="Grigoriev I.V."/>
            <person name="Hibbett D."/>
            <person name="Nagy L.G."/>
            <person name="Martin F.M."/>
        </authorList>
    </citation>
    <scope>NUCLEOTIDE SEQUENCE</scope>
    <source>
        <strain evidence="3">BED1</strain>
    </source>
</reference>
<dbReference type="AlphaFoldDB" id="A0AAD4BXW4"/>
<accession>A0AAD4BXW4</accession>
<dbReference type="InterPro" id="IPR017853">
    <property type="entry name" value="GH"/>
</dbReference>
<evidence type="ECO:0000313" key="3">
    <source>
        <dbReference type="EMBL" id="KAF8443111.1"/>
    </source>
</evidence>
<dbReference type="EMBL" id="WHUW01000008">
    <property type="protein sequence ID" value="KAF8443111.1"/>
    <property type="molecule type" value="Genomic_DNA"/>
</dbReference>
<dbReference type="Gene3D" id="3.20.20.80">
    <property type="entry name" value="Glycosidases"/>
    <property type="match status" value="1"/>
</dbReference>
<comment type="caution">
    <text evidence="3">The sequence shown here is derived from an EMBL/GenBank/DDBJ whole genome shotgun (WGS) entry which is preliminary data.</text>
</comment>
<dbReference type="InterPro" id="IPR001223">
    <property type="entry name" value="Glyco_hydro18_cat"/>
</dbReference>
<dbReference type="SUPFAM" id="SSF51445">
    <property type="entry name" value="(Trans)glycosidases"/>
    <property type="match status" value="1"/>
</dbReference>
<feature type="signal peptide" evidence="1">
    <location>
        <begin position="1"/>
        <end position="23"/>
    </location>
</feature>
<organism evidence="3 4">
    <name type="scientific">Boletus edulis BED1</name>
    <dbReference type="NCBI Taxonomy" id="1328754"/>
    <lineage>
        <taxon>Eukaryota</taxon>
        <taxon>Fungi</taxon>
        <taxon>Dikarya</taxon>
        <taxon>Basidiomycota</taxon>
        <taxon>Agaricomycotina</taxon>
        <taxon>Agaricomycetes</taxon>
        <taxon>Agaricomycetidae</taxon>
        <taxon>Boletales</taxon>
        <taxon>Boletineae</taxon>
        <taxon>Boletaceae</taxon>
        <taxon>Boletoideae</taxon>
        <taxon>Boletus</taxon>
    </lineage>
</organism>
<feature type="domain" description="GH18" evidence="2">
    <location>
        <begin position="49"/>
        <end position="324"/>
    </location>
</feature>
<dbReference type="PROSITE" id="PS51910">
    <property type="entry name" value="GH18_2"/>
    <property type="match status" value="1"/>
</dbReference>
<dbReference type="Pfam" id="PF00704">
    <property type="entry name" value="Glyco_hydro_18"/>
    <property type="match status" value="1"/>
</dbReference>
<dbReference type="GO" id="GO:0005975">
    <property type="term" value="P:carbohydrate metabolic process"/>
    <property type="evidence" value="ECO:0007669"/>
    <property type="project" value="InterPro"/>
</dbReference>
<name>A0AAD4BXW4_BOLED</name>
<keyword evidence="1" id="KW-0732">Signal</keyword>
<proteinExistence type="predicted"/>
<keyword evidence="3" id="KW-0378">Hydrolase</keyword>
<evidence type="ECO:0000313" key="4">
    <source>
        <dbReference type="Proteomes" id="UP001194468"/>
    </source>
</evidence>
<dbReference type="Proteomes" id="UP001194468">
    <property type="component" value="Unassembled WGS sequence"/>
</dbReference>